<dbReference type="InterPro" id="IPR006840">
    <property type="entry name" value="ChaC"/>
</dbReference>
<dbReference type="GO" id="GO:0061928">
    <property type="term" value="F:glutathione specific gamma-glutamylcyclotransferase activity"/>
    <property type="evidence" value="ECO:0007669"/>
    <property type="project" value="UniProtKB-EC"/>
</dbReference>
<dbReference type="PANTHER" id="PTHR12192:SF2">
    <property type="entry name" value="GLUTATHIONE-SPECIFIC GAMMA-GLUTAMYLCYCLOTRANSFERASE 2"/>
    <property type="match status" value="1"/>
</dbReference>
<evidence type="ECO:0000313" key="3">
    <source>
        <dbReference type="EMBL" id="RKP20187.1"/>
    </source>
</evidence>
<dbReference type="EC" id="4.3.2.7" evidence="1"/>
<dbReference type="Pfam" id="PF04752">
    <property type="entry name" value="ChaC"/>
    <property type="match status" value="1"/>
</dbReference>
<dbReference type="Proteomes" id="UP000281549">
    <property type="component" value="Unassembled WGS sequence"/>
</dbReference>
<dbReference type="GO" id="GO:0006751">
    <property type="term" value="P:glutathione catabolic process"/>
    <property type="evidence" value="ECO:0007669"/>
    <property type="project" value="InterPro"/>
</dbReference>
<dbReference type="AlphaFoldDB" id="A0A4P9YKP1"/>
<keyword evidence="2" id="KW-0456">Lyase</keyword>
<reference evidence="4" key="1">
    <citation type="journal article" date="2018" name="Nat. Microbiol.">
        <title>Leveraging single-cell genomics to expand the fungal tree of life.</title>
        <authorList>
            <person name="Ahrendt S.R."/>
            <person name="Quandt C.A."/>
            <person name="Ciobanu D."/>
            <person name="Clum A."/>
            <person name="Salamov A."/>
            <person name="Andreopoulos B."/>
            <person name="Cheng J.F."/>
            <person name="Woyke T."/>
            <person name="Pelin A."/>
            <person name="Henrissat B."/>
            <person name="Reynolds N.K."/>
            <person name="Benny G.L."/>
            <person name="Smith M.E."/>
            <person name="James T.Y."/>
            <person name="Grigoriev I.V."/>
        </authorList>
    </citation>
    <scope>NUCLEOTIDE SEQUENCE [LARGE SCALE GENOMIC DNA]</scope>
    <source>
        <strain evidence="4">CSF55</strain>
    </source>
</reference>
<proteinExistence type="predicted"/>
<evidence type="ECO:0000313" key="4">
    <source>
        <dbReference type="Proteomes" id="UP000281549"/>
    </source>
</evidence>
<sequence>MLGDFGSTDHRGVPGDSGRVVTLIPFEEWKTINDDTVSDGVTFGMAYQIALDDVDEIRAYLDYREKGGYVCEKVQCHLLDGEKEVVDCIFGTNEEYFEELHDVLLKLFPENKDEHLLLIKKHLNLLKQ</sequence>
<dbReference type="EMBL" id="ML005100">
    <property type="protein sequence ID" value="RKP20187.1"/>
    <property type="molecule type" value="Genomic_DNA"/>
</dbReference>
<organism evidence="3 4">
    <name type="scientific">Rozella allomycis (strain CSF55)</name>
    <dbReference type="NCBI Taxonomy" id="988480"/>
    <lineage>
        <taxon>Eukaryota</taxon>
        <taxon>Fungi</taxon>
        <taxon>Fungi incertae sedis</taxon>
        <taxon>Cryptomycota</taxon>
        <taxon>Cryptomycota incertae sedis</taxon>
        <taxon>Rozella</taxon>
    </lineage>
</organism>
<evidence type="ECO:0000256" key="2">
    <source>
        <dbReference type="ARBA" id="ARBA00023239"/>
    </source>
</evidence>
<evidence type="ECO:0000256" key="1">
    <source>
        <dbReference type="ARBA" id="ARBA00012344"/>
    </source>
</evidence>
<dbReference type="GO" id="GO:0005737">
    <property type="term" value="C:cytoplasm"/>
    <property type="evidence" value="ECO:0007669"/>
    <property type="project" value="TreeGrafter"/>
</dbReference>
<accession>A0A4P9YKP1</accession>
<name>A0A4P9YKP1_ROZAC</name>
<gene>
    <name evidence="3" type="ORF">ROZALSC1DRAFT_28304</name>
</gene>
<protein>
    <recommendedName>
        <fullName evidence="1">glutathione-specific gamma-glutamylcyclotransferase</fullName>
        <ecNumber evidence="1">4.3.2.7</ecNumber>
    </recommendedName>
</protein>
<dbReference type="PANTHER" id="PTHR12192">
    <property type="entry name" value="CATION TRANSPORT PROTEIN CHAC-RELATED"/>
    <property type="match status" value="1"/>
</dbReference>